<sequence length="353" mass="37591">MRAAVMQGKTIDVRTLPDPEPGSGKLLVKPFYTGICGSDLSLRKQMAEAEDAVPAANRDALPQIVPGHEFCAEIVDIPKATETAFRVGDLVTSIPFTHAHDMPQTIGLSPEFSGGLASLTCVDAVRSFAVPDGLETDLAALTEPLAVGLHAANLASRNKGPNVVIGCGPVGLATIFALKQQGRGPILAADLSPERSAIAEKLGADLIVNPAETSALDKWDKLGFTPSMMSPLLERDFRGLPPGANIFECTGVKGMLDQVVTVAPQHSHIIVVGVCPHQETVTPLEGIVRELTIEFSFAYRPLEFQAAMQSIADQPDLARLFITSRRPLAETQSAFDALAKHPDEIKILINPQA</sequence>
<dbReference type="SUPFAM" id="SSF51735">
    <property type="entry name" value="NAD(P)-binding Rossmann-fold domains"/>
    <property type="match status" value="1"/>
</dbReference>
<dbReference type="InterPro" id="IPR011032">
    <property type="entry name" value="GroES-like_sf"/>
</dbReference>
<name>A0ABW1S5P9_9PROT</name>
<protein>
    <submittedName>
        <fullName evidence="4">Zinc-binding dehydrogenase</fullName>
    </submittedName>
</protein>
<comment type="caution">
    <text evidence="4">The sequence shown here is derived from an EMBL/GenBank/DDBJ whole genome shotgun (WGS) entry which is preliminary data.</text>
</comment>
<keyword evidence="1" id="KW-0560">Oxidoreductase</keyword>
<dbReference type="RefSeq" id="WP_377373966.1">
    <property type="nucleotide sequence ID" value="NZ_JBHSSW010000001.1"/>
</dbReference>
<dbReference type="Pfam" id="PF08240">
    <property type="entry name" value="ADH_N"/>
    <property type="match status" value="1"/>
</dbReference>
<proteinExistence type="predicted"/>
<dbReference type="PANTHER" id="PTHR43189:SF1">
    <property type="entry name" value="ZINC-TYPE ALCOHOL DEHYDROGENASE-LIKE PROTEIN C1198.01"/>
    <property type="match status" value="1"/>
</dbReference>
<dbReference type="SUPFAM" id="SSF50129">
    <property type="entry name" value="GroES-like"/>
    <property type="match status" value="1"/>
</dbReference>
<reference evidence="5" key="1">
    <citation type="journal article" date="2019" name="Int. J. Syst. Evol. Microbiol.">
        <title>The Global Catalogue of Microorganisms (GCM) 10K type strain sequencing project: providing services to taxonomists for standard genome sequencing and annotation.</title>
        <authorList>
            <consortium name="The Broad Institute Genomics Platform"/>
            <consortium name="The Broad Institute Genome Sequencing Center for Infectious Disease"/>
            <person name="Wu L."/>
            <person name="Ma J."/>
        </authorList>
    </citation>
    <scope>NUCLEOTIDE SEQUENCE [LARGE SCALE GENOMIC DNA]</scope>
    <source>
        <strain evidence="5">CGMCC-1.15741</strain>
    </source>
</reference>
<evidence type="ECO:0000313" key="4">
    <source>
        <dbReference type="EMBL" id="MFC6196503.1"/>
    </source>
</evidence>
<feature type="domain" description="Alcohol dehydrogenase-like C-terminal" evidence="2">
    <location>
        <begin position="169"/>
        <end position="312"/>
    </location>
</feature>
<gene>
    <name evidence="4" type="ORF">ACFQDM_00350</name>
</gene>
<accession>A0ABW1S5P9</accession>
<dbReference type="InterPro" id="IPR013149">
    <property type="entry name" value="ADH-like_C"/>
</dbReference>
<evidence type="ECO:0000259" key="3">
    <source>
        <dbReference type="Pfam" id="PF08240"/>
    </source>
</evidence>
<organism evidence="4 5">
    <name type="scientific">Ponticaulis profundi</name>
    <dbReference type="NCBI Taxonomy" id="2665222"/>
    <lineage>
        <taxon>Bacteria</taxon>
        <taxon>Pseudomonadati</taxon>
        <taxon>Pseudomonadota</taxon>
        <taxon>Alphaproteobacteria</taxon>
        <taxon>Hyphomonadales</taxon>
        <taxon>Hyphomonadaceae</taxon>
        <taxon>Ponticaulis</taxon>
    </lineage>
</organism>
<evidence type="ECO:0000259" key="2">
    <source>
        <dbReference type="Pfam" id="PF00107"/>
    </source>
</evidence>
<dbReference type="Pfam" id="PF00107">
    <property type="entry name" value="ADH_zinc_N"/>
    <property type="match status" value="1"/>
</dbReference>
<dbReference type="EMBL" id="JBHSSW010000001">
    <property type="protein sequence ID" value="MFC6196503.1"/>
    <property type="molecule type" value="Genomic_DNA"/>
</dbReference>
<evidence type="ECO:0000256" key="1">
    <source>
        <dbReference type="ARBA" id="ARBA00023002"/>
    </source>
</evidence>
<feature type="domain" description="Alcohol dehydrogenase-like N-terminal" evidence="3">
    <location>
        <begin position="23"/>
        <end position="132"/>
    </location>
</feature>
<keyword evidence="5" id="KW-1185">Reference proteome</keyword>
<dbReference type="PANTHER" id="PTHR43189">
    <property type="entry name" value="ZINC-TYPE ALCOHOL DEHYDROGENASE-LIKE PROTEIN C1198.01-RELATED"/>
    <property type="match status" value="1"/>
</dbReference>
<dbReference type="InterPro" id="IPR036291">
    <property type="entry name" value="NAD(P)-bd_dom_sf"/>
</dbReference>
<dbReference type="Gene3D" id="3.40.50.720">
    <property type="entry name" value="NAD(P)-binding Rossmann-like Domain"/>
    <property type="match status" value="1"/>
</dbReference>
<evidence type="ECO:0000313" key="5">
    <source>
        <dbReference type="Proteomes" id="UP001596303"/>
    </source>
</evidence>
<dbReference type="Gene3D" id="3.90.180.10">
    <property type="entry name" value="Medium-chain alcohol dehydrogenases, catalytic domain"/>
    <property type="match status" value="1"/>
</dbReference>
<dbReference type="InterPro" id="IPR013154">
    <property type="entry name" value="ADH-like_N"/>
</dbReference>
<dbReference type="Proteomes" id="UP001596303">
    <property type="component" value="Unassembled WGS sequence"/>
</dbReference>